<dbReference type="CDD" id="cd06561">
    <property type="entry name" value="AlkD_like"/>
    <property type="match status" value="1"/>
</dbReference>
<keyword evidence="3" id="KW-1185">Reference proteome</keyword>
<comment type="caution">
    <text evidence="2">The sequence shown here is derived from an EMBL/GenBank/DDBJ whole genome shotgun (WGS) entry which is preliminary data.</text>
</comment>
<evidence type="ECO:0000313" key="3">
    <source>
        <dbReference type="Proteomes" id="UP000297762"/>
    </source>
</evidence>
<evidence type="ECO:0000313" key="2">
    <source>
        <dbReference type="EMBL" id="TGL64670.1"/>
    </source>
</evidence>
<protein>
    <submittedName>
        <fullName evidence="2">DNA alkylation repair protein</fullName>
    </submittedName>
</protein>
<organism evidence="2 3">
    <name type="scientific">Leptospira sarikeiensis</name>
    <dbReference type="NCBI Taxonomy" id="2484943"/>
    <lineage>
        <taxon>Bacteria</taxon>
        <taxon>Pseudomonadati</taxon>
        <taxon>Spirochaetota</taxon>
        <taxon>Spirochaetia</taxon>
        <taxon>Leptospirales</taxon>
        <taxon>Leptospiraceae</taxon>
        <taxon>Leptospira</taxon>
    </lineage>
</organism>
<feature type="compositionally biased region" description="Low complexity" evidence="1">
    <location>
        <begin position="1"/>
        <end position="12"/>
    </location>
</feature>
<dbReference type="Pfam" id="PF08713">
    <property type="entry name" value="DNA_alkylation"/>
    <property type="match status" value="1"/>
</dbReference>
<dbReference type="OrthoDB" id="9775346at2"/>
<dbReference type="PANTHER" id="PTHR34070:SF1">
    <property type="entry name" value="DNA ALKYLATION REPAIR PROTEIN"/>
    <property type="match status" value="1"/>
</dbReference>
<reference evidence="2" key="1">
    <citation type="journal article" date="2019" name="PLoS Negl. Trop. Dis.">
        <title>Revisiting the worldwide diversity of Leptospira species in the environment.</title>
        <authorList>
            <person name="Vincent A.T."/>
            <person name="Schiettekatte O."/>
            <person name="Bourhy P."/>
            <person name="Veyrier F.J."/>
            <person name="Picardeau M."/>
        </authorList>
    </citation>
    <scope>NUCLEOTIDE SEQUENCE [LARGE SCALE GENOMIC DNA]</scope>
    <source>
        <strain evidence="2">201702455</strain>
    </source>
</reference>
<sequence length="258" mass="30446">MSKSQKISISSSKMKKQNLPGEYSKAEDVIKDVRKEADPAKVEILSRFFKTRKGEYGEGDLFLGVKVPPLRKISKKYKGLPLPELQKIVKSKYHEERLLGFFILCETFQKTPEEDRNKLHQFYLKNLKYVNNWDIVDLSSREMIGDYLLDKKRDILYKLAKSENLWERRISIISTYAFIRKQDFKDALKISEILLKDKEDLIHKAVGWMLREIGNRSLKPETDFLDKHASSMPRTMLRYAVEKFPDKLRTKYMKIGKE</sequence>
<feature type="region of interest" description="Disordered" evidence="1">
    <location>
        <begin position="1"/>
        <end position="22"/>
    </location>
</feature>
<accession>A0A4R9KEV5</accession>
<dbReference type="RefSeq" id="WP_135647863.1">
    <property type="nucleotide sequence ID" value="NZ_RQGF01000007.1"/>
</dbReference>
<name>A0A4R9KEV5_9LEPT</name>
<dbReference type="Gene3D" id="1.25.10.90">
    <property type="match status" value="1"/>
</dbReference>
<dbReference type="PANTHER" id="PTHR34070">
    <property type="entry name" value="ARMADILLO-TYPE FOLD"/>
    <property type="match status" value="1"/>
</dbReference>
<dbReference type="InterPro" id="IPR014825">
    <property type="entry name" value="DNA_alkylation"/>
</dbReference>
<proteinExistence type="predicted"/>
<dbReference type="SUPFAM" id="SSF48371">
    <property type="entry name" value="ARM repeat"/>
    <property type="match status" value="1"/>
</dbReference>
<dbReference type="InterPro" id="IPR016024">
    <property type="entry name" value="ARM-type_fold"/>
</dbReference>
<dbReference type="EMBL" id="RQGF01000007">
    <property type="protein sequence ID" value="TGL64670.1"/>
    <property type="molecule type" value="Genomic_DNA"/>
</dbReference>
<evidence type="ECO:0000256" key="1">
    <source>
        <dbReference type="SAM" id="MobiDB-lite"/>
    </source>
</evidence>
<dbReference type="Proteomes" id="UP000297762">
    <property type="component" value="Unassembled WGS sequence"/>
</dbReference>
<gene>
    <name evidence="2" type="ORF">EHQ64_02140</name>
</gene>
<dbReference type="AlphaFoldDB" id="A0A4R9KEV5"/>